<sequence length="361" mass="38281">MAPVIKKIEISEAAVPLKRPFVTALRTVTTARTLIVKVEDSSGLIGLGEAAPTPVITGDSVSSIKEAVNEIIGPKLIGKSLVNSEDIKATIDQSMVHNSSPKAALNIAVNDLIAQHYQVPLYQLLGGHTDRIQTDYTVSVGTTDKMIAQAKELMNAGFSTLKIKVGSDSESSDVEKVAAIRKAVGPSINIRLDANQGWHHKQAVSAINQMAKLGLDIQLVEQPVAATDFEGMAYVTQNTQTLIMADESIFSVQDAQRLISMNGCDLINLKLMKAGGIDNALKINTLAETAGIPCMVGSMIESSVSVTAAAHLAAAKENVKYVDLDASMMFSSNPVKGGISNKANQIFLPHFAGLGFAQLSK</sequence>
<dbReference type="Pfam" id="PF02746">
    <property type="entry name" value="MR_MLE_N"/>
    <property type="match status" value="1"/>
</dbReference>
<protein>
    <recommendedName>
        <fullName evidence="8">Dipeptide epimerase</fullName>
        <ecNumber evidence="8">5.1.1.-</ecNumber>
    </recommendedName>
</protein>
<dbReference type="SFLD" id="SFLDS00001">
    <property type="entry name" value="Enolase"/>
    <property type="match status" value="1"/>
</dbReference>
<dbReference type="SUPFAM" id="SSF54826">
    <property type="entry name" value="Enolase N-terminal domain-like"/>
    <property type="match status" value="1"/>
</dbReference>
<name>A0A6P1EAL6_LENHI</name>
<evidence type="ECO:0000256" key="8">
    <source>
        <dbReference type="RuleBase" id="RU366006"/>
    </source>
</evidence>
<evidence type="ECO:0000256" key="6">
    <source>
        <dbReference type="PIRSR" id="PIRSR634603-2"/>
    </source>
</evidence>
<dbReference type="GeneID" id="69058452"/>
<reference evidence="10 11" key="1">
    <citation type="submission" date="2019-12" db="EMBL/GenBank/DDBJ databases">
        <title>Lactobacillus hilgardii FLUB.</title>
        <authorList>
            <person name="Gustaw K."/>
        </authorList>
    </citation>
    <scope>NUCLEOTIDE SEQUENCE [LARGE SCALE GENOMIC DNA]</scope>
    <source>
        <strain evidence="10 11">FLUB</strain>
    </source>
</reference>
<dbReference type="SMR" id="A0A6P1EAL6"/>
<keyword evidence="3 7" id="KW-0460">Magnesium</keyword>
<evidence type="ECO:0000259" key="9">
    <source>
        <dbReference type="SMART" id="SM00922"/>
    </source>
</evidence>
<feature type="binding site" evidence="6">
    <location>
        <position position="323"/>
    </location>
    <ligand>
        <name>substrate</name>
    </ligand>
</feature>
<dbReference type="SFLD" id="SFLDF00009">
    <property type="entry name" value="o-succinylbenzoate_synthase"/>
    <property type="match status" value="1"/>
</dbReference>
<accession>A0A6P1EAL6</accession>
<proteinExistence type="inferred from homology"/>
<dbReference type="SUPFAM" id="SSF51604">
    <property type="entry name" value="Enolase C-terminal domain-like"/>
    <property type="match status" value="1"/>
</dbReference>
<feature type="binding site" evidence="7">
    <location>
        <position position="221"/>
    </location>
    <ligand>
        <name>Mg(2+)</name>
        <dbReference type="ChEBI" id="CHEBI:18420"/>
    </ligand>
</feature>
<dbReference type="Proteomes" id="UP000465035">
    <property type="component" value="Chromosome"/>
</dbReference>
<dbReference type="PANTHER" id="PTHR48073">
    <property type="entry name" value="O-SUCCINYLBENZOATE SYNTHASE-RELATED"/>
    <property type="match status" value="1"/>
</dbReference>
<feature type="binding site" evidence="6">
    <location>
        <position position="26"/>
    </location>
    <ligand>
        <name>substrate</name>
    </ligand>
</feature>
<evidence type="ECO:0000256" key="5">
    <source>
        <dbReference type="PIRSR" id="PIRSR634603-1"/>
    </source>
</evidence>
<dbReference type="SFLD" id="SFLDG00180">
    <property type="entry name" value="muconate_cycloisomerase"/>
    <property type="match status" value="1"/>
</dbReference>
<evidence type="ECO:0000313" key="10">
    <source>
        <dbReference type="EMBL" id="QHB52271.1"/>
    </source>
</evidence>
<evidence type="ECO:0000256" key="3">
    <source>
        <dbReference type="ARBA" id="ARBA00022842"/>
    </source>
</evidence>
<feature type="binding site" evidence="6">
    <location>
        <position position="162"/>
    </location>
    <ligand>
        <name>substrate</name>
    </ligand>
</feature>
<comment type="similarity">
    <text evidence="1 8">Belongs to the mandelate racemase/muconate lactonizing enzyme family.</text>
</comment>
<dbReference type="EC" id="5.1.1.-" evidence="8"/>
<dbReference type="AlphaFoldDB" id="A0A6P1EAL6"/>
<feature type="binding site" evidence="7">
    <location>
        <position position="246"/>
    </location>
    <ligand>
        <name>Mg(2+)</name>
        <dbReference type="ChEBI" id="CHEBI:18420"/>
    </ligand>
</feature>
<feature type="domain" description="Mandelate racemase/muconate lactonizing enzyme C-terminal" evidence="9">
    <location>
        <begin position="143"/>
        <end position="242"/>
    </location>
</feature>
<dbReference type="InterPro" id="IPR013342">
    <property type="entry name" value="Mandelate_racemase_C"/>
</dbReference>
<feature type="binding site" evidence="6">
    <location>
        <position position="298"/>
    </location>
    <ligand>
        <name>substrate</name>
    </ligand>
</feature>
<dbReference type="CDD" id="cd03319">
    <property type="entry name" value="L-Ala-DL-Glu_epimerase"/>
    <property type="match status" value="1"/>
</dbReference>
<dbReference type="InterPro" id="IPR029065">
    <property type="entry name" value="Enolase_C-like"/>
</dbReference>
<dbReference type="RefSeq" id="WP_003554413.1">
    <property type="nucleotide sequence ID" value="NZ_CABKOL010000102.1"/>
</dbReference>
<feature type="binding site" evidence="6">
    <location>
        <position position="137"/>
    </location>
    <ligand>
        <name>substrate</name>
    </ligand>
</feature>
<dbReference type="InterPro" id="IPR036849">
    <property type="entry name" value="Enolase-like_C_sf"/>
</dbReference>
<dbReference type="GO" id="GO:0016855">
    <property type="term" value="F:racemase and epimerase activity, acting on amino acids and derivatives"/>
    <property type="evidence" value="ECO:0007669"/>
    <property type="project" value="UniProtKB-UniRule"/>
</dbReference>
<gene>
    <name evidence="10" type="ORF">GQR93_08750</name>
</gene>
<dbReference type="EMBL" id="CP047121">
    <property type="protein sequence ID" value="QHB52271.1"/>
    <property type="molecule type" value="Genomic_DNA"/>
</dbReference>
<dbReference type="Gene3D" id="3.30.390.10">
    <property type="entry name" value="Enolase-like, N-terminal domain"/>
    <property type="match status" value="1"/>
</dbReference>
<feature type="active site" description="Proton acceptor; specific for (R)-substrate epimerization" evidence="5">
    <location>
        <position position="164"/>
    </location>
</feature>
<feature type="active site" description="Proton acceptor; specific for (S)-substrate epimerization" evidence="5">
    <location>
        <position position="270"/>
    </location>
</feature>
<evidence type="ECO:0000256" key="2">
    <source>
        <dbReference type="ARBA" id="ARBA00022723"/>
    </source>
</evidence>
<feature type="binding site" evidence="6">
    <location>
        <position position="300"/>
    </location>
    <ligand>
        <name>substrate</name>
    </ligand>
</feature>
<dbReference type="PANTHER" id="PTHR48073:SF2">
    <property type="entry name" value="O-SUCCINYLBENZOATE SYNTHASE"/>
    <property type="match status" value="1"/>
</dbReference>
<dbReference type="InterPro" id="IPR034603">
    <property type="entry name" value="Dipeptide_epimerase"/>
</dbReference>
<feature type="binding site" evidence="6">
    <location>
        <position position="325"/>
    </location>
    <ligand>
        <name>substrate</name>
    </ligand>
</feature>
<dbReference type="Gene3D" id="3.20.20.120">
    <property type="entry name" value="Enolase-like C-terminal domain"/>
    <property type="match status" value="1"/>
</dbReference>
<dbReference type="GO" id="GO:0006518">
    <property type="term" value="P:peptide metabolic process"/>
    <property type="evidence" value="ECO:0007669"/>
    <property type="project" value="UniProtKB-ARBA"/>
</dbReference>
<dbReference type="SMART" id="SM00922">
    <property type="entry name" value="MR_MLE"/>
    <property type="match status" value="1"/>
</dbReference>
<organism evidence="10 11">
    <name type="scientific">Lentilactobacillus hilgardii</name>
    <name type="common">Lactobacillus hilgardii</name>
    <dbReference type="NCBI Taxonomy" id="1588"/>
    <lineage>
        <taxon>Bacteria</taxon>
        <taxon>Bacillati</taxon>
        <taxon>Bacillota</taxon>
        <taxon>Bacilli</taxon>
        <taxon>Lactobacillales</taxon>
        <taxon>Lactobacillaceae</taxon>
        <taxon>Lentilactobacillus</taxon>
    </lineage>
</organism>
<feature type="binding site" evidence="7">
    <location>
        <position position="193"/>
    </location>
    <ligand>
        <name>Mg(2+)</name>
        <dbReference type="ChEBI" id="CHEBI:18420"/>
    </ligand>
</feature>
<keyword evidence="2 7" id="KW-0479">Metal-binding</keyword>
<dbReference type="FunFam" id="3.30.390.10:FF:000009">
    <property type="entry name" value="Hydrophobic dipeptide epimerase"/>
    <property type="match status" value="1"/>
</dbReference>
<dbReference type="GO" id="GO:0000287">
    <property type="term" value="F:magnesium ion binding"/>
    <property type="evidence" value="ECO:0007669"/>
    <property type="project" value="UniProtKB-ARBA"/>
</dbReference>
<evidence type="ECO:0000256" key="1">
    <source>
        <dbReference type="ARBA" id="ARBA00008031"/>
    </source>
</evidence>
<evidence type="ECO:0000313" key="11">
    <source>
        <dbReference type="Proteomes" id="UP000465035"/>
    </source>
</evidence>
<evidence type="ECO:0000256" key="4">
    <source>
        <dbReference type="ARBA" id="ARBA00023235"/>
    </source>
</evidence>
<evidence type="ECO:0000256" key="7">
    <source>
        <dbReference type="PIRSR" id="PIRSR634603-3"/>
    </source>
</evidence>
<dbReference type="Pfam" id="PF13378">
    <property type="entry name" value="MR_MLE_C"/>
    <property type="match status" value="1"/>
</dbReference>
<keyword evidence="4 8" id="KW-0413">Isomerase</keyword>
<comment type="cofactor">
    <cofactor evidence="7 8">
        <name>Mg(2+)</name>
        <dbReference type="ChEBI" id="CHEBI:18420"/>
    </cofactor>
    <text evidence="7 8">Binds 1 Mg(2+) ion per subunit.</text>
</comment>
<dbReference type="InterPro" id="IPR013341">
    <property type="entry name" value="Mandelate_racemase_N_dom"/>
</dbReference>
<dbReference type="InterPro" id="IPR029017">
    <property type="entry name" value="Enolase-like_N"/>
</dbReference>